<dbReference type="InterPro" id="IPR019692">
    <property type="entry name" value="CFP-6_PH"/>
</dbReference>
<dbReference type="AlphaFoldDB" id="A0AAE3GKM4"/>
<sequence>MVIGWVFTACAILLAVLAGDAPGRVLLAVAALAAGLLSLHGTLARPRLAVDETGVTVRGLTRTRHWSWDRVSVRVVHTRRLGRQSAMLELDVQDQDGSGENGGEELVVLSRLDLAADPEDVADALAGLRPAG</sequence>
<protein>
    <submittedName>
        <fullName evidence="2">PH domain-containing protein</fullName>
    </submittedName>
</protein>
<gene>
    <name evidence="2" type="ORF">LX83_005864</name>
</gene>
<dbReference type="Pfam" id="PF10756">
    <property type="entry name" value="bPH_6"/>
    <property type="match status" value="1"/>
</dbReference>
<evidence type="ECO:0000259" key="1">
    <source>
        <dbReference type="Pfam" id="PF10756"/>
    </source>
</evidence>
<evidence type="ECO:0000313" key="3">
    <source>
        <dbReference type="Proteomes" id="UP001206128"/>
    </source>
</evidence>
<dbReference type="Proteomes" id="UP001206128">
    <property type="component" value="Unassembled WGS sequence"/>
</dbReference>
<accession>A0AAE3GKM4</accession>
<evidence type="ECO:0000313" key="2">
    <source>
        <dbReference type="EMBL" id="MCP2168984.1"/>
    </source>
</evidence>
<keyword evidence="3" id="KW-1185">Reference proteome</keyword>
<feature type="domain" description="Low molecular weight protein antigen 6 PH" evidence="1">
    <location>
        <begin position="45"/>
        <end position="130"/>
    </location>
</feature>
<organism evidence="2 3">
    <name type="scientific">Goodfellowiella coeruleoviolacea</name>
    <dbReference type="NCBI Taxonomy" id="334858"/>
    <lineage>
        <taxon>Bacteria</taxon>
        <taxon>Bacillati</taxon>
        <taxon>Actinomycetota</taxon>
        <taxon>Actinomycetes</taxon>
        <taxon>Pseudonocardiales</taxon>
        <taxon>Pseudonocardiaceae</taxon>
        <taxon>Goodfellowiella</taxon>
    </lineage>
</organism>
<comment type="caution">
    <text evidence="2">The sequence shown here is derived from an EMBL/GenBank/DDBJ whole genome shotgun (WGS) entry which is preliminary data.</text>
</comment>
<name>A0AAE3GKM4_9PSEU</name>
<dbReference type="EMBL" id="JAMTCK010000016">
    <property type="protein sequence ID" value="MCP2168984.1"/>
    <property type="molecule type" value="Genomic_DNA"/>
</dbReference>
<reference evidence="2" key="1">
    <citation type="submission" date="2022-06" db="EMBL/GenBank/DDBJ databases">
        <title>Genomic Encyclopedia of Archaeal and Bacterial Type Strains, Phase II (KMG-II): from individual species to whole genera.</title>
        <authorList>
            <person name="Goeker M."/>
        </authorList>
    </citation>
    <scope>NUCLEOTIDE SEQUENCE</scope>
    <source>
        <strain evidence="2">DSM 43935</strain>
    </source>
</reference>
<proteinExistence type="predicted"/>